<dbReference type="KEGG" id="ehx:EMIHUDRAFT_197108"/>
<feature type="region of interest" description="Disordered" evidence="1">
    <location>
        <begin position="249"/>
        <end position="274"/>
    </location>
</feature>
<dbReference type="AlphaFoldDB" id="A0A0D3ITP9"/>
<dbReference type="RefSeq" id="XP_005767063.1">
    <property type="nucleotide sequence ID" value="XM_005767006.1"/>
</dbReference>
<keyword evidence="3" id="KW-1185">Reference proteome</keyword>
<dbReference type="PaxDb" id="2903-EOD14634"/>
<protein>
    <submittedName>
        <fullName evidence="2">Uncharacterized protein</fullName>
    </submittedName>
</protein>
<proteinExistence type="predicted"/>
<feature type="region of interest" description="Disordered" evidence="1">
    <location>
        <begin position="572"/>
        <end position="616"/>
    </location>
</feature>
<feature type="compositionally biased region" description="Pro residues" evidence="1">
    <location>
        <begin position="605"/>
        <end position="616"/>
    </location>
</feature>
<dbReference type="Proteomes" id="UP000013827">
    <property type="component" value="Unassembled WGS sequence"/>
</dbReference>
<sequence length="616" mass="63258">MLPPPAVMLVLRLVETHAAARRLHHLLEDLCAQAYRPSGLRPLLRCAHFCAALAAAVAACEPAQAAELLEPLLQALQRASDAARERHAAARGSLRWAELAALSSLVIDSLPILPTTAPALRTCCVAVAAIASGASGAGSATDGAFGAGAAGSLLLWRASGALEAACAQLEQPGDWAAGSGQPVAAALATARRVLAGGDGDGGEGREKVAEELRGLERHAALGVVAQSLRASAGDLTRARELGARRRCAMPPAGEAADASEEEGGGAGAEAGGTEDRAAVRRALKLLLRWRVAAEAHGSRVEEAPLSAAAVSLRRAPLARRAVSRAERWDGTDFGAAALSGGAGGGGEGRSEAEAGLVAQWAREQRRRVADLLWTSLCTDGPQNGMRAELLPAAWRAVQARLPSSAGAGGGAKASRRLAFLLAQTEEAAGAASSARAGGEGARRGWEELLGGSAIADYSQAKATREITRLLRAVAGLPPQAHPPEAVAWLLPSALVLAQAEQLLVASLGLVAALCAAVPEAGAALPRKARHAAPRPIDRPTTPPLSGFVARRQAHRAVLRWCYALPSLAPHTAEGSLSRDHGKRPVRIASRVPLGAAARRSRPRGEPPPDVALPIPV</sequence>
<evidence type="ECO:0000256" key="1">
    <source>
        <dbReference type="SAM" id="MobiDB-lite"/>
    </source>
</evidence>
<dbReference type="EnsemblProtists" id="EOD14634">
    <property type="protein sequence ID" value="EOD14634"/>
    <property type="gene ID" value="EMIHUDRAFT_197108"/>
</dbReference>
<reference evidence="2" key="2">
    <citation type="submission" date="2024-10" db="UniProtKB">
        <authorList>
            <consortium name="EnsemblProtists"/>
        </authorList>
    </citation>
    <scope>IDENTIFICATION</scope>
</reference>
<dbReference type="HOGENOM" id="CLU_443756_0_0_1"/>
<dbReference type="GeneID" id="17260703"/>
<evidence type="ECO:0000313" key="2">
    <source>
        <dbReference type="EnsemblProtists" id="EOD14634"/>
    </source>
</evidence>
<organism evidence="2 3">
    <name type="scientific">Emiliania huxleyi (strain CCMP1516)</name>
    <dbReference type="NCBI Taxonomy" id="280463"/>
    <lineage>
        <taxon>Eukaryota</taxon>
        <taxon>Haptista</taxon>
        <taxon>Haptophyta</taxon>
        <taxon>Prymnesiophyceae</taxon>
        <taxon>Isochrysidales</taxon>
        <taxon>Noelaerhabdaceae</taxon>
        <taxon>Emiliania</taxon>
    </lineage>
</organism>
<accession>A0A0D3ITP9</accession>
<reference evidence="3" key="1">
    <citation type="journal article" date="2013" name="Nature">
        <title>Pan genome of the phytoplankton Emiliania underpins its global distribution.</title>
        <authorList>
            <person name="Read B.A."/>
            <person name="Kegel J."/>
            <person name="Klute M.J."/>
            <person name="Kuo A."/>
            <person name="Lefebvre S.C."/>
            <person name="Maumus F."/>
            <person name="Mayer C."/>
            <person name="Miller J."/>
            <person name="Monier A."/>
            <person name="Salamov A."/>
            <person name="Young J."/>
            <person name="Aguilar M."/>
            <person name="Claverie J.M."/>
            <person name="Frickenhaus S."/>
            <person name="Gonzalez K."/>
            <person name="Herman E.K."/>
            <person name="Lin Y.C."/>
            <person name="Napier J."/>
            <person name="Ogata H."/>
            <person name="Sarno A.F."/>
            <person name="Shmutz J."/>
            <person name="Schroeder D."/>
            <person name="de Vargas C."/>
            <person name="Verret F."/>
            <person name="von Dassow P."/>
            <person name="Valentin K."/>
            <person name="Van de Peer Y."/>
            <person name="Wheeler G."/>
            <person name="Dacks J.B."/>
            <person name="Delwiche C.F."/>
            <person name="Dyhrman S.T."/>
            <person name="Glockner G."/>
            <person name="John U."/>
            <person name="Richards T."/>
            <person name="Worden A.Z."/>
            <person name="Zhang X."/>
            <person name="Grigoriev I.V."/>
            <person name="Allen A.E."/>
            <person name="Bidle K."/>
            <person name="Borodovsky M."/>
            <person name="Bowler C."/>
            <person name="Brownlee C."/>
            <person name="Cock J.M."/>
            <person name="Elias M."/>
            <person name="Gladyshev V.N."/>
            <person name="Groth M."/>
            <person name="Guda C."/>
            <person name="Hadaegh A."/>
            <person name="Iglesias-Rodriguez M.D."/>
            <person name="Jenkins J."/>
            <person name="Jones B.M."/>
            <person name="Lawson T."/>
            <person name="Leese F."/>
            <person name="Lindquist E."/>
            <person name="Lobanov A."/>
            <person name="Lomsadze A."/>
            <person name="Malik S.B."/>
            <person name="Marsh M.E."/>
            <person name="Mackinder L."/>
            <person name="Mock T."/>
            <person name="Mueller-Roeber B."/>
            <person name="Pagarete A."/>
            <person name="Parker M."/>
            <person name="Probert I."/>
            <person name="Quesneville H."/>
            <person name="Raines C."/>
            <person name="Rensing S.A."/>
            <person name="Riano-Pachon D.M."/>
            <person name="Richier S."/>
            <person name="Rokitta S."/>
            <person name="Shiraiwa Y."/>
            <person name="Soanes D.M."/>
            <person name="van der Giezen M."/>
            <person name="Wahlund T.M."/>
            <person name="Williams B."/>
            <person name="Wilson W."/>
            <person name="Wolfe G."/>
            <person name="Wurch L.L."/>
        </authorList>
    </citation>
    <scope>NUCLEOTIDE SEQUENCE</scope>
</reference>
<name>A0A0D3ITP9_EMIH1</name>
<evidence type="ECO:0000313" key="3">
    <source>
        <dbReference type="Proteomes" id="UP000013827"/>
    </source>
</evidence>